<dbReference type="EMBL" id="UINC01076596">
    <property type="protein sequence ID" value="SVC15909.1"/>
    <property type="molecule type" value="Genomic_DNA"/>
</dbReference>
<dbReference type="SUPFAM" id="SSF55347">
    <property type="entry name" value="Glyceraldehyde-3-phosphate dehydrogenase-like, C-terminal domain"/>
    <property type="match status" value="1"/>
</dbReference>
<dbReference type="PANTHER" id="PTHR43818:SF11">
    <property type="entry name" value="BCDNA.GH03377"/>
    <property type="match status" value="1"/>
</dbReference>
<dbReference type="PANTHER" id="PTHR43818">
    <property type="entry name" value="BCDNA.GH03377"/>
    <property type="match status" value="1"/>
</dbReference>
<accession>A0A382JVV2</accession>
<gene>
    <name evidence="3" type="ORF">METZ01_LOCUS268763</name>
</gene>
<dbReference type="GO" id="GO:0016491">
    <property type="term" value="F:oxidoreductase activity"/>
    <property type="evidence" value="ECO:0007669"/>
    <property type="project" value="UniProtKB-KW"/>
</dbReference>
<dbReference type="InterPro" id="IPR000683">
    <property type="entry name" value="Gfo/Idh/MocA-like_OxRdtase_N"/>
</dbReference>
<proteinExistence type="predicted"/>
<feature type="domain" description="Gfo/Idh/MocA-like oxidoreductase N-terminal" evidence="2">
    <location>
        <begin position="6"/>
        <end position="121"/>
    </location>
</feature>
<dbReference type="Gene3D" id="3.40.50.720">
    <property type="entry name" value="NAD(P)-binding Rossmann-like Domain"/>
    <property type="match status" value="1"/>
</dbReference>
<dbReference type="Gene3D" id="3.30.360.10">
    <property type="entry name" value="Dihydrodipicolinate Reductase, domain 2"/>
    <property type="match status" value="1"/>
</dbReference>
<dbReference type="AlphaFoldDB" id="A0A382JVV2"/>
<evidence type="ECO:0000259" key="2">
    <source>
        <dbReference type="Pfam" id="PF01408"/>
    </source>
</evidence>
<organism evidence="3">
    <name type="scientific">marine metagenome</name>
    <dbReference type="NCBI Taxonomy" id="408172"/>
    <lineage>
        <taxon>unclassified sequences</taxon>
        <taxon>metagenomes</taxon>
        <taxon>ecological metagenomes</taxon>
    </lineage>
</organism>
<keyword evidence="1" id="KW-0560">Oxidoreductase</keyword>
<dbReference type="InterPro" id="IPR036291">
    <property type="entry name" value="NAD(P)-bd_dom_sf"/>
</dbReference>
<dbReference type="SUPFAM" id="SSF51735">
    <property type="entry name" value="NAD(P)-binding Rossmann-fold domains"/>
    <property type="match status" value="1"/>
</dbReference>
<dbReference type="InterPro" id="IPR050463">
    <property type="entry name" value="Gfo/Idh/MocA_oxidrdct_glycsds"/>
</dbReference>
<dbReference type="GO" id="GO:0000166">
    <property type="term" value="F:nucleotide binding"/>
    <property type="evidence" value="ECO:0007669"/>
    <property type="project" value="InterPro"/>
</dbReference>
<evidence type="ECO:0000313" key="3">
    <source>
        <dbReference type="EMBL" id="SVC15909.1"/>
    </source>
</evidence>
<feature type="non-terminal residue" evidence="3">
    <location>
        <position position="344"/>
    </location>
</feature>
<name>A0A382JVV2_9ZZZZ</name>
<dbReference type="Pfam" id="PF01408">
    <property type="entry name" value="GFO_IDH_MocA"/>
    <property type="match status" value="1"/>
</dbReference>
<protein>
    <recommendedName>
        <fullName evidence="2">Gfo/Idh/MocA-like oxidoreductase N-terminal domain-containing protein</fullName>
    </recommendedName>
</protein>
<reference evidence="3" key="1">
    <citation type="submission" date="2018-05" db="EMBL/GenBank/DDBJ databases">
        <authorList>
            <person name="Lanie J.A."/>
            <person name="Ng W.-L."/>
            <person name="Kazmierczak K.M."/>
            <person name="Andrzejewski T.M."/>
            <person name="Davidsen T.M."/>
            <person name="Wayne K.J."/>
            <person name="Tettelin H."/>
            <person name="Glass J.I."/>
            <person name="Rusch D."/>
            <person name="Podicherti R."/>
            <person name="Tsui H.-C.T."/>
            <person name="Winkler M.E."/>
        </authorList>
    </citation>
    <scope>NUCLEOTIDE SEQUENCE</scope>
</reference>
<sequence length="344" mass="38098">MPETYKVAVIGSTGRGGYGHGLDKVFKDLDNVKLVAVADGDPEGLIKTGNRLNVSNLYGDYRQMLEVEKPDLVSIAPGWVSERVPMIEAAASVGSHIYCEKPVAGSLIEIDAIVNACSRGNIKMAIAHQWRAMPSIRQAIRDVVSGKFGKLLRIWTRPKDDSRGGGEELLLHGTHLFDLMMAFSNTPRWVSAHILQNGRESTLSDSHQGTQPVGPIIGDSISATFGFDNGVRGFFESTANLAIPGQSNFNNLFGMSIECEQASLELREPGDCYIYPAPRVLPDQEHLTWKKVWIEGWHDKYNHSILWKNFLHLGNQILVKDLIRAIETEAEPLSSISMARYINE</sequence>
<evidence type="ECO:0000256" key="1">
    <source>
        <dbReference type="ARBA" id="ARBA00023002"/>
    </source>
</evidence>